<accession>A0A372JQB3</accession>
<sequence length="75" mass="7582">MGQQGGAGVRFGQGGVRAVGDFGRGGTCLRGFRQAGRDEFAQVVWDAVQVGVVVGDAIGEQFGLAFAEGGRPVAA</sequence>
<dbReference type="Proteomes" id="UP000261811">
    <property type="component" value="Unassembled WGS sequence"/>
</dbReference>
<evidence type="ECO:0000313" key="2">
    <source>
        <dbReference type="Proteomes" id="UP000261811"/>
    </source>
</evidence>
<reference evidence="1 2" key="1">
    <citation type="submission" date="2018-08" db="EMBL/GenBank/DDBJ databases">
        <title>Actinomadura jelena sp. nov., a novel Actinomycete isolated from soil in Chad.</title>
        <authorList>
            <person name="Shi L."/>
        </authorList>
    </citation>
    <scope>NUCLEOTIDE SEQUENCE [LARGE SCALE GENOMIC DNA]</scope>
    <source>
        <strain evidence="1 2">NEAU-G17</strain>
    </source>
</reference>
<protein>
    <submittedName>
        <fullName evidence="1">Uncharacterized protein</fullName>
    </submittedName>
</protein>
<keyword evidence="2" id="KW-1185">Reference proteome</keyword>
<dbReference type="AlphaFoldDB" id="A0A372JQB3"/>
<proteinExistence type="predicted"/>
<organism evidence="1 2">
    <name type="scientific">Actinomadura logoneensis</name>
    <dbReference type="NCBI Taxonomy" id="2293572"/>
    <lineage>
        <taxon>Bacteria</taxon>
        <taxon>Bacillati</taxon>
        <taxon>Actinomycetota</taxon>
        <taxon>Actinomycetes</taxon>
        <taxon>Streptosporangiales</taxon>
        <taxon>Thermomonosporaceae</taxon>
        <taxon>Actinomadura</taxon>
    </lineage>
</organism>
<evidence type="ECO:0000313" key="1">
    <source>
        <dbReference type="EMBL" id="RFU42212.1"/>
    </source>
</evidence>
<dbReference type="EMBL" id="QURH01000146">
    <property type="protein sequence ID" value="RFU42212.1"/>
    <property type="molecule type" value="Genomic_DNA"/>
</dbReference>
<gene>
    <name evidence="1" type="ORF">DZF91_07640</name>
</gene>
<name>A0A372JQB3_9ACTN</name>
<comment type="caution">
    <text evidence="1">The sequence shown here is derived from an EMBL/GenBank/DDBJ whole genome shotgun (WGS) entry which is preliminary data.</text>
</comment>